<proteinExistence type="predicted"/>
<evidence type="ECO:0000313" key="2">
    <source>
        <dbReference type="Proteomes" id="UP000589085"/>
    </source>
</evidence>
<dbReference type="AlphaFoldDB" id="A0A7W4IAS3"/>
<comment type="caution">
    <text evidence="1">The sequence shown here is derived from an EMBL/GenBank/DDBJ whole genome shotgun (WGS) entry which is preliminary data.</text>
</comment>
<evidence type="ECO:0000313" key="1">
    <source>
        <dbReference type="EMBL" id="MBB2159377.1"/>
    </source>
</evidence>
<dbReference type="Proteomes" id="UP000589085">
    <property type="component" value="Unassembled WGS sequence"/>
</dbReference>
<organism evidence="1 2">
    <name type="scientific">Gluconacetobacter sacchari</name>
    <dbReference type="NCBI Taxonomy" id="92759"/>
    <lineage>
        <taxon>Bacteria</taxon>
        <taxon>Pseudomonadati</taxon>
        <taxon>Pseudomonadota</taxon>
        <taxon>Alphaproteobacteria</taxon>
        <taxon>Acetobacterales</taxon>
        <taxon>Acetobacteraceae</taxon>
        <taxon>Gluconacetobacter</taxon>
    </lineage>
</organism>
<protein>
    <submittedName>
        <fullName evidence="1">Uncharacterized protein</fullName>
    </submittedName>
</protein>
<gene>
    <name evidence="1" type="ORF">HLH48_04155</name>
</gene>
<name>A0A7W4IAS3_9PROT</name>
<reference evidence="1 2" key="1">
    <citation type="submission" date="2020-04" db="EMBL/GenBank/DDBJ databases">
        <title>Description of novel Gluconacetobacter.</title>
        <authorList>
            <person name="Sombolestani A."/>
        </authorList>
    </citation>
    <scope>NUCLEOTIDE SEQUENCE [LARGE SCALE GENOMIC DNA]</scope>
    <source>
        <strain evidence="1 2">LMG 19747</strain>
    </source>
</reference>
<dbReference type="EMBL" id="JABEQJ010000003">
    <property type="protein sequence ID" value="MBB2159377.1"/>
    <property type="molecule type" value="Genomic_DNA"/>
</dbReference>
<sequence length="47" mass="5129">MTAGTLHLVLAFLLGGLFTQALAVAIMGARNRLRRREIEDRLGDPPP</sequence>
<dbReference type="RefSeq" id="WP_182996235.1">
    <property type="nucleotide sequence ID" value="NZ_JABEQJ010000003.1"/>
</dbReference>
<accession>A0A7W4IAS3</accession>